<name>F3YZT0_DESAF</name>
<sequence length="170" mass="18912">MATTTGAQLAHGIRQDIQELKKVCAGLDESIASSAPAGRWSPKEILSHLLGPEGSRLLPILTVFLDQDTPRIDIEAENPFFSENRARMSFAQLISEVEREYGRMAEFAAGLSREQLDRKARIPMLKDTPFGEYPTLEVWIGLLGGSEQSHLHFHTGQMREIMGELGVPPR</sequence>
<dbReference type="SUPFAM" id="SSF109854">
    <property type="entry name" value="DinB/YfiT-like putative metalloenzymes"/>
    <property type="match status" value="1"/>
</dbReference>
<reference evidence="2 3" key="1">
    <citation type="journal article" date="2011" name="J. Bacteriol.">
        <title>Genome sequence of the mercury-methylating and pleomorphic Desulfovibrio africanus Strain Walvis Bay.</title>
        <authorList>
            <person name="Brown S.D."/>
            <person name="Wall J.D."/>
            <person name="Kucken A.M."/>
            <person name="Gilmour C.C."/>
            <person name="Podar M."/>
            <person name="Brandt C.C."/>
            <person name="Teshima H."/>
            <person name="Detter J.C."/>
            <person name="Han C.S."/>
            <person name="Land M.L."/>
            <person name="Lucas S."/>
            <person name="Han J."/>
            <person name="Pennacchio L."/>
            <person name="Nolan M."/>
            <person name="Pitluck S."/>
            <person name="Woyke T."/>
            <person name="Goodwin L."/>
            <person name="Palumbo A.V."/>
            <person name="Elias D.A."/>
        </authorList>
    </citation>
    <scope>NUCLEOTIDE SEQUENCE [LARGE SCALE GENOMIC DNA]</scope>
    <source>
        <strain evidence="2 3">Walvis Bay</strain>
    </source>
</reference>
<dbReference type="eggNOG" id="ENOG5032CMK">
    <property type="taxonomic scope" value="Bacteria"/>
</dbReference>
<proteinExistence type="predicted"/>
<dbReference type="Proteomes" id="UP000007844">
    <property type="component" value="Chromosome"/>
</dbReference>
<evidence type="ECO:0000259" key="1">
    <source>
        <dbReference type="Pfam" id="PF12867"/>
    </source>
</evidence>
<dbReference type="Pfam" id="PF12867">
    <property type="entry name" value="DinB_2"/>
    <property type="match status" value="1"/>
</dbReference>
<dbReference type="KEGG" id="daf:Desaf_2565"/>
<dbReference type="InterPro" id="IPR024775">
    <property type="entry name" value="DinB-like"/>
</dbReference>
<evidence type="ECO:0000313" key="3">
    <source>
        <dbReference type="Proteomes" id="UP000007844"/>
    </source>
</evidence>
<gene>
    <name evidence="2" type="ORF">Desaf_2565</name>
</gene>
<feature type="domain" description="DinB-like" evidence="1">
    <location>
        <begin position="15"/>
        <end position="152"/>
    </location>
</feature>
<organism evidence="2 3">
    <name type="scientific">Desulfocurvibacter africanus subsp. africanus str. Walvis Bay</name>
    <dbReference type="NCBI Taxonomy" id="690850"/>
    <lineage>
        <taxon>Bacteria</taxon>
        <taxon>Pseudomonadati</taxon>
        <taxon>Thermodesulfobacteriota</taxon>
        <taxon>Desulfovibrionia</taxon>
        <taxon>Desulfovibrionales</taxon>
        <taxon>Desulfovibrionaceae</taxon>
        <taxon>Desulfocurvibacter</taxon>
    </lineage>
</organism>
<dbReference type="HOGENOM" id="CLU_1591906_0_0_7"/>
<protein>
    <recommendedName>
        <fullName evidence="1">DinB-like domain-containing protein</fullName>
    </recommendedName>
</protein>
<dbReference type="EMBL" id="CP003221">
    <property type="protein sequence ID" value="EGJ50885.1"/>
    <property type="molecule type" value="Genomic_DNA"/>
</dbReference>
<dbReference type="RefSeq" id="WP_014260580.1">
    <property type="nucleotide sequence ID" value="NC_016629.1"/>
</dbReference>
<dbReference type="InterPro" id="IPR034660">
    <property type="entry name" value="DinB/YfiT-like"/>
</dbReference>
<accession>F3YZT0</accession>
<keyword evidence="3" id="KW-1185">Reference proteome</keyword>
<dbReference type="AlphaFoldDB" id="F3YZT0"/>
<dbReference type="Gene3D" id="1.20.120.450">
    <property type="entry name" value="dinb family like domain"/>
    <property type="match status" value="1"/>
</dbReference>
<evidence type="ECO:0000313" key="2">
    <source>
        <dbReference type="EMBL" id="EGJ50885.1"/>
    </source>
</evidence>